<dbReference type="KEGG" id="oni:Osc7112_4831"/>
<dbReference type="EMBL" id="CP003614">
    <property type="protein sequence ID" value="AFZ09104.1"/>
    <property type="molecule type" value="Genomic_DNA"/>
</dbReference>
<gene>
    <name evidence="1" type="ORF">Osc7112_4831</name>
</gene>
<dbReference type="HOGENOM" id="CLU_2650988_0_0_3"/>
<evidence type="ECO:0000313" key="2">
    <source>
        <dbReference type="Proteomes" id="UP000010478"/>
    </source>
</evidence>
<organism evidence="1 2">
    <name type="scientific">Phormidium nigroviride PCC 7112</name>
    <dbReference type="NCBI Taxonomy" id="179408"/>
    <lineage>
        <taxon>Bacteria</taxon>
        <taxon>Bacillati</taxon>
        <taxon>Cyanobacteriota</taxon>
        <taxon>Cyanophyceae</taxon>
        <taxon>Oscillatoriophycideae</taxon>
        <taxon>Oscillatoriales</taxon>
        <taxon>Oscillatoriaceae</taxon>
        <taxon>Phormidium</taxon>
    </lineage>
</organism>
<keyword evidence="2" id="KW-1185">Reference proteome</keyword>
<evidence type="ECO:0000313" key="1">
    <source>
        <dbReference type="EMBL" id="AFZ09104.1"/>
    </source>
</evidence>
<dbReference type="AlphaFoldDB" id="K9VNI6"/>
<proteinExistence type="predicted"/>
<accession>K9VNI6</accession>
<dbReference type="eggNOG" id="ENOG502ZV06">
    <property type="taxonomic scope" value="Bacteria"/>
</dbReference>
<sequence length="76" mass="8660">MIETISISKIDWHGERGLSLLQLGIRAMKSLCHQARLIPLLTPIPWVKIPPACASLKKLAKLERRIEFSKVMSFSY</sequence>
<name>K9VNI6_9CYAN</name>
<reference evidence="1 2" key="1">
    <citation type="submission" date="2012-05" db="EMBL/GenBank/DDBJ databases">
        <title>Finished chromosome of genome of Oscillatoria sp. PCC 7112.</title>
        <authorList>
            <consortium name="US DOE Joint Genome Institute"/>
            <person name="Gugger M."/>
            <person name="Coursin T."/>
            <person name="Rippka R."/>
            <person name="Tandeau De Marsac N."/>
            <person name="Huntemann M."/>
            <person name="Wei C.-L."/>
            <person name="Han J."/>
            <person name="Detter J.C."/>
            <person name="Han C."/>
            <person name="Tapia R."/>
            <person name="Davenport K."/>
            <person name="Daligault H."/>
            <person name="Erkkila T."/>
            <person name="Gu W."/>
            <person name="Munk A.C.C."/>
            <person name="Teshima H."/>
            <person name="Xu Y."/>
            <person name="Chain P."/>
            <person name="Chen A."/>
            <person name="Krypides N."/>
            <person name="Mavromatis K."/>
            <person name="Markowitz V."/>
            <person name="Szeto E."/>
            <person name="Ivanova N."/>
            <person name="Mikhailova N."/>
            <person name="Ovchinnikova G."/>
            <person name="Pagani I."/>
            <person name="Pati A."/>
            <person name="Goodwin L."/>
            <person name="Peters L."/>
            <person name="Pitluck S."/>
            <person name="Woyke T."/>
            <person name="Kerfeld C."/>
        </authorList>
    </citation>
    <scope>NUCLEOTIDE SEQUENCE [LARGE SCALE GENOMIC DNA]</scope>
    <source>
        <strain evidence="1 2">PCC 7112</strain>
    </source>
</reference>
<dbReference type="Proteomes" id="UP000010478">
    <property type="component" value="Chromosome"/>
</dbReference>
<protein>
    <submittedName>
        <fullName evidence="1">Uncharacterized protein</fullName>
    </submittedName>
</protein>